<dbReference type="AlphaFoldDB" id="A0A7X0SP68"/>
<reference evidence="3 4" key="1">
    <citation type="submission" date="2020-08" db="EMBL/GenBank/DDBJ databases">
        <title>Cohnella phylogeny.</title>
        <authorList>
            <person name="Dunlap C."/>
        </authorList>
    </citation>
    <scope>NUCLEOTIDE SEQUENCE [LARGE SCALE GENOMIC DNA]</scope>
    <source>
        <strain evidence="3 4">CBP 2801</strain>
    </source>
</reference>
<accession>A0A7X0SP68</accession>
<dbReference type="PANTHER" id="PTHR43377">
    <property type="entry name" value="BILIVERDIN REDUCTASE A"/>
    <property type="match status" value="1"/>
</dbReference>
<evidence type="ECO:0000259" key="2">
    <source>
        <dbReference type="Pfam" id="PF22725"/>
    </source>
</evidence>
<dbReference type="InterPro" id="IPR055170">
    <property type="entry name" value="GFO_IDH_MocA-like_dom"/>
</dbReference>
<dbReference type="SUPFAM" id="SSF55347">
    <property type="entry name" value="Glyceraldehyde-3-phosphate dehydrogenase-like, C-terminal domain"/>
    <property type="match status" value="1"/>
</dbReference>
<dbReference type="Pfam" id="PF22725">
    <property type="entry name" value="GFO_IDH_MocA_C3"/>
    <property type="match status" value="1"/>
</dbReference>
<dbReference type="InterPro" id="IPR036291">
    <property type="entry name" value="NAD(P)-bd_dom_sf"/>
</dbReference>
<organism evidence="3 4">
    <name type="scientific">Cohnella zeiphila</name>
    <dbReference type="NCBI Taxonomy" id="2761120"/>
    <lineage>
        <taxon>Bacteria</taxon>
        <taxon>Bacillati</taxon>
        <taxon>Bacillota</taxon>
        <taxon>Bacilli</taxon>
        <taxon>Bacillales</taxon>
        <taxon>Paenibacillaceae</taxon>
        <taxon>Cohnella</taxon>
    </lineage>
</organism>
<sequence length="424" mass="47655">MSKTRTIQAALIGAGKRGRNAYGTYALQRPHELRFVAVAEPDAEKRELFANQHGIPPERQYASWEELLAEPQLCEALLICTMDREHYGPAMRAMDKGYHILLEKPMSHDALETLHLAEKAQQSGRILTVCHTMRYNPFSNELKRLLDAKIIGDLVSAQWAEHVFYEHYVSAFVRGNWRNAGKSSPMILQKSCHDMDMLQWLIGADCAAVSSFGKLTYFREENAPEGSTLRCTDGCAVERTCPFSAIRNYYHTKQGGWYNAVSLKPTLEARMKAIQEGPYGRCVFRCDNDVVDHQTVNLLFENDVTVSFTMTGFASEGTRTFKFMGTQGEIRGHSKKNEIEVNYFNGKQEKIYPPVADGAHGGGDFLIMRDFLTQVLTGDVKGRSDASVSARSHMIAFAAEHSRVTGQTVYLKDFVQSIRSEAIV</sequence>
<dbReference type="PANTHER" id="PTHR43377:SF2">
    <property type="entry name" value="BINDING ROSSMANN FOLD OXIDOREDUCTASE, PUTATIVE (AFU_ORTHOLOGUE AFUA_4G00560)-RELATED"/>
    <property type="match status" value="1"/>
</dbReference>
<evidence type="ECO:0000259" key="1">
    <source>
        <dbReference type="Pfam" id="PF01408"/>
    </source>
</evidence>
<dbReference type="Proteomes" id="UP000564644">
    <property type="component" value="Unassembled WGS sequence"/>
</dbReference>
<comment type="caution">
    <text evidence="3">The sequence shown here is derived from an EMBL/GenBank/DDBJ whole genome shotgun (WGS) entry which is preliminary data.</text>
</comment>
<dbReference type="Gene3D" id="3.40.50.720">
    <property type="entry name" value="NAD(P)-binding Rossmann-like Domain"/>
    <property type="match status" value="1"/>
</dbReference>
<keyword evidence="4" id="KW-1185">Reference proteome</keyword>
<proteinExistence type="predicted"/>
<name>A0A7X0SP68_9BACL</name>
<feature type="domain" description="GFO/IDH/MocA-like oxidoreductase" evidence="2">
    <location>
        <begin position="141"/>
        <end position="331"/>
    </location>
</feature>
<dbReference type="SUPFAM" id="SSF51735">
    <property type="entry name" value="NAD(P)-binding Rossmann-fold domains"/>
    <property type="match status" value="1"/>
</dbReference>
<gene>
    <name evidence="3" type="ORF">H7C18_22155</name>
</gene>
<protein>
    <submittedName>
        <fullName evidence="3">Gfo/Idh/MocA family oxidoreductase</fullName>
    </submittedName>
</protein>
<dbReference type="InterPro" id="IPR051450">
    <property type="entry name" value="Gfo/Idh/MocA_Oxidoreductases"/>
</dbReference>
<dbReference type="RefSeq" id="WP_185131289.1">
    <property type="nucleotide sequence ID" value="NZ_JACJVO010000028.1"/>
</dbReference>
<dbReference type="InterPro" id="IPR000683">
    <property type="entry name" value="Gfo/Idh/MocA-like_OxRdtase_N"/>
</dbReference>
<dbReference type="EMBL" id="JACJVO010000028">
    <property type="protein sequence ID" value="MBB6733632.1"/>
    <property type="molecule type" value="Genomic_DNA"/>
</dbReference>
<dbReference type="Pfam" id="PF01408">
    <property type="entry name" value="GFO_IDH_MocA"/>
    <property type="match status" value="1"/>
</dbReference>
<dbReference type="Gene3D" id="3.30.360.10">
    <property type="entry name" value="Dihydrodipicolinate Reductase, domain 2"/>
    <property type="match status" value="1"/>
</dbReference>
<evidence type="ECO:0000313" key="4">
    <source>
        <dbReference type="Proteomes" id="UP000564644"/>
    </source>
</evidence>
<feature type="domain" description="Gfo/Idh/MocA-like oxidoreductase N-terminal" evidence="1">
    <location>
        <begin position="8"/>
        <end position="130"/>
    </location>
</feature>
<dbReference type="GO" id="GO:0000166">
    <property type="term" value="F:nucleotide binding"/>
    <property type="evidence" value="ECO:0007669"/>
    <property type="project" value="InterPro"/>
</dbReference>
<evidence type="ECO:0000313" key="3">
    <source>
        <dbReference type="EMBL" id="MBB6733632.1"/>
    </source>
</evidence>